<comment type="caution">
    <text evidence="2">The sequence shown here is derived from an EMBL/GenBank/DDBJ whole genome shotgun (WGS) entry which is preliminary data.</text>
</comment>
<dbReference type="RefSeq" id="WP_345130520.1">
    <property type="nucleotide sequence ID" value="NZ_BAABAT010000016.1"/>
</dbReference>
<protein>
    <submittedName>
        <fullName evidence="2">Cold shock domain-containing protein</fullName>
    </submittedName>
</protein>
<name>A0ABP8DDN2_9ACTN</name>
<keyword evidence="3" id="KW-1185">Reference proteome</keyword>
<dbReference type="PRINTS" id="PR00050">
    <property type="entry name" value="COLDSHOCK"/>
</dbReference>
<dbReference type="Pfam" id="PF00313">
    <property type="entry name" value="CSD"/>
    <property type="match status" value="1"/>
</dbReference>
<dbReference type="SMART" id="SM00357">
    <property type="entry name" value="CSP"/>
    <property type="match status" value="1"/>
</dbReference>
<sequence length="145" mass="15630">MAVGTILRFDDIRGYGFIAPADGGEDVFVHANDFGERRHMVHAGLPVEYEAESGGRGLKVASVRLLAQPADRAVDPAAVATPAEARPRTAAGEDEALCDVLLPEEFKREVTEILLQHVPTLTAAQIVQVRAKLAEHARAHGWVES</sequence>
<evidence type="ECO:0000313" key="2">
    <source>
        <dbReference type="EMBL" id="GAA4253453.1"/>
    </source>
</evidence>
<dbReference type="Gene3D" id="2.40.50.140">
    <property type="entry name" value="Nucleic acid-binding proteins"/>
    <property type="match status" value="1"/>
</dbReference>
<proteinExistence type="predicted"/>
<dbReference type="Proteomes" id="UP001500620">
    <property type="component" value="Unassembled WGS sequence"/>
</dbReference>
<reference evidence="3" key="1">
    <citation type="journal article" date="2019" name="Int. J. Syst. Evol. Microbiol.">
        <title>The Global Catalogue of Microorganisms (GCM) 10K type strain sequencing project: providing services to taxonomists for standard genome sequencing and annotation.</title>
        <authorList>
            <consortium name="The Broad Institute Genomics Platform"/>
            <consortium name="The Broad Institute Genome Sequencing Center for Infectious Disease"/>
            <person name="Wu L."/>
            <person name="Ma J."/>
        </authorList>
    </citation>
    <scope>NUCLEOTIDE SEQUENCE [LARGE SCALE GENOMIC DNA]</scope>
    <source>
        <strain evidence="3">JCM 17441</strain>
    </source>
</reference>
<dbReference type="SUPFAM" id="SSF50249">
    <property type="entry name" value="Nucleic acid-binding proteins"/>
    <property type="match status" value="1"/>
</dbReference>
<dbReference type="InterPro" id="IPR011129">
    <property type="entry name" value="CSD"/>
</dbReference>
<feature type="domain" description="CSD" evidence="1">
    <location>
        <begin position="1"/>
        <end position="65"/>
    </location>
</feature>
<dbReference type="PROSITE" id="PS51857">
    <property type="entry name" value="CSD_2"/>
    <property type="match status" value="1"/>
</dbReference>
<dbReference type="InterPro" id="IPR012340">
    <property type="entry name" value="NA-bd_OB-fold"/>
</dbReference>
<dbReference type="EMBL" id="BAABAT010000016">
    <property type="protein sequence ID" value="GAA4253453.1"/>
    <property type="molecule type" value="Genomic_DNA"/>
</dbReference>
<dbReference type="InterPro" id="IPR002059">
    <property type="entry name" value="CSP_DNA-bd"/>
</dbReference>
<accession>A0ABP8DDN2</accession>
<evidence type="ECO:0000313" key="3">
    <source>
        <dbReference type="Proteomes" id="UP001500620"/>
    </source>
</evidence>
<gene>
    <name evidence="2" type="ORF">GCM10022255_054370</name>
</gene>
<organism evidence="2 3">
    <name type="scientific">Dactylosporangium darangshiense</name>
    <dbReference type="NCBI Taxonomy" id="579108"/>
    <lineage>
        <taxon>Bacteria</taxon>
        <taxon>Bacillati</taxon>
        <taxon>Actinomycetota</taxon>
        <taxon>Actinomycetes</taxon>
        <taxon>Micromonosporales</taxon>
        <taxon>Micromonosporaceae</taxon>
        <taxon>Dactylosporangium</taxon>
    </lineage>
</organism>
<dbReference type="CDD" id="cd04458">
    <property type="entry name" value="CSP_CDS"/>
    <property type="match status" value="1"/>
</dbReference>
<evidence type="ECO:0000259" key="1">
    <source>
        <dbReference type="PROSITE" id="PS51857"/>
    </source>
</evidence>